<dbReference type="InterPro" id="IPR011006">
    <property type="entry name" value="CheY-like_superfamily"/>
</dbReference>
<dbReference type="Pfam" id="PF00196">
    <property type="entry name" value="GerE"/>
    <property type="match status" value="1"/>
</dbReference>
<dbReference type="Gene3D" id="1.10.10.10">
    <property type="entry name" value="Winged helix-like DNA-binding domain superfamily/Winged helix DNA-binding domain"/>
    <property type="match status" value="1"/>
</dbReference>
<keyword evidence="1 3" id="KW-0597">Phosphoprotein</keyword>
<dbReference type="GO" id="GO:0003677">
    <property type="term" value="F:DNA binding"/>
    <property type="evidence" value="ECO:0007669"/>
    <property type="project" value="UniProtKB-KW"/>
</dbReference>
<dbReference type="PROSITE" id="PS50043">
    <property type="entry name" value="HTH_LUXR_2"/>
    <property type="match status" value="1"/>
</dbReference>
<dbReference type="InterPro" id="IPR001789">
    <property type="entry name" value="Sig_transdc_resp-reg_receiver"/>
</dbReference>
<dbReference type="CDD" id="cd06170">
    <property type="entry name" value="LuxR_C_like"/>
    <property type="match status" value="1"/>
</dbReference>
<accession>A0ABU2A2V6</accession>
<feature type="domain" description="Response regulatory" evidence="5">
    <location>
        <begin position="2"/>
        <end position="116"/>
    </location>
</feature>
<evidence type="ECO:0000256" key="1">
    <source>
        <dbReference type="ARBA" id="ARBA00022553"/>
    </source>
</evidence>
<evidence type="ECO:0000256" key="2">
    <source>
        <dbReference type="ARBA" id="ARBA00023125"/>
    </source>
</evidence>
<dbReference type="SUPFAM" id="SSF52172">
    <property type="entry name" value="CheY-like"/>
    <property type="match status" value="1"/>
</dbReference>
<evidence type="ECO:0000313" key="7">
    <source>
        <dbReference type="Proteomes" id="UP001180825"/>
    </source>
</evidence>
<dbReference type="PANTHER" id="PTHR45566">
    <property type="entry name" value="HTH-TYPE TRANSCRIPTIONAL REGULATOR YHJB-RELATED"/>
    <property type="match status" value="1"/>
</dbReference>
<gene>
    <name evidence="6" type="ORF">J2X21_000482</name>
</gene>
<dbReference type="InterPro" id="IPR016032">
    <property type="entry name" value="Sig_transdc_resp-reg_C-effctor"/>
</dbReference>
<evidence type="ECO:0000256" key="3">
    <source>
        <dbReference type="PROSITE-ProRule" id="PRU00169"/>
    </source>
</evidence>
<name>A0ABU2A2V6_9BURK</name>
<dbReference type="Pfam" id="PF00072">
    <property type="entry name" value="Response_reg"/>
    <property type="match status" value="1"/>
</dbReference>
<feature type="modified residue" description="4-aspartylphosphate" evidence="3">
    <location>
        <position position="53"/>
    </location>
</feature>
<dbReference type="InterPro" id="IPR051015">
    <property type="entry name" value="EvgA-like"/>
</dbReference>
<dbReference type="Gene3D" id="3.40.50.2300">
    <property type="match status" value="1"/>
</dbReference>
<dbReference type="RefSeq" id="WP_310324422.1">
    <property type="nucleotide sequence ID" value="NZ_JAVDXV010000001.1"/>
</dbReference>
<dbReference type="SMART" id="SM00448">
    <property type="entry name" value="REC"/>
    <property type="match status" value="1"/>
</dbReference>
<dbReference type="InterPro" id="IPR058245">
    <property type="entry name" value="NreC/VraR/RcsB-like_REC"/>
</dbReference>
<dbReference type="CDD" id="cd17535">
    <property type="entry name" value="REC_NarL-like"/>
    <property type="match status" value="1"/>
</dbReference>
<dbReference type="PROSITE" id="PS50110">
    <property type="entry name" value="RESPONSE_REGULATORY"/>
    <property type="match status" value="1"/>
</dbReference>
<dbReference type="SUPFAM" id="SSF46894">
    <property type="entry name" value="C-terminal effector domain of the bipartite response regulators"/>
    <property type="match status" value="1"/>
</dbReference>
<dbReference type="InterPro" id="IPR000792">
    <property type="entry name" value="Tscrpt_reg_LuxR_C"/>
</dbReference>
<dbReference type="SMART" id="SM00421">
    <property type="entry name" value="HTH_LUXR"/>
    <property type="match status" value="1"/>
</dbReference>
<dbReference type="PRINTS" id="PR00038">
    <property type="entry name" value="HTHLUXR"/>
</dbReference>
<sequence>MKVLLVDAFPMVRAALTGLIEQHFAGAQVQGVDTAAAARAALDQDMPRLVLLDLQVDGGFELLQQIHREHLLLPVVVISGTDDTEDALQALGAGAMGYVPQRSDLNTMVQALQLVLAGGTYVPPLKPLAQAQAPVAPAASQAWAELPLTPRQKGVLDLLARGLSNKEIARELNIGVDTVKDHVAAVLKALGANSRTQAVLIATQKARG</sequence>
<keyword evidence="2 6" id="KW-0238">DNA-binding</keyword>
<evidence type="ECO:0000259" key="4">
    <source>
        <dbReference type="PROSITE" id="PS50043"/>
    </source>
</evidence>
<protein>
    <submittedName>
        <fullName evidence="6">DNA-binding NarL/FixJ family response regulator</fullName>
    </submittedName>
</protein>
<reference evidence="6 7" key="1">
    <citation type="submission" date="2023-07" db="EMBL/GenBank/DDBJ databases">
        <title>Sorghum-associated microbial communities from plants grown in Nebraska, USA.</title>
        <authorList>
            <person name="Schachtman D."/>
        </authorList>
    </citation>
    <scope>NUCLEOTIDE SEQUENCE [LARGE SCALE GENOMIC DNA]</scope>
    <source>
        <strain evidence="6 7">BE316</strain>
    </source>
</reference>
<dbReference type="InterPro" id="IPR036388">
    <property type="entry name" value="WH-like_DNA-bd_sf"/>
</dbReference>
<comment type="caution">
    <text evidence="6">The sequence shown here is derived from an EMBL/GenBank/DDBJ whole genome shotgun (WGS) entry which is preliminary data.</text>
</comment>
<dbReference type="EMBL" id="JAVDXV010000001">
    <property type="protein sequence ID" value="MDR7331370.1"/>
    <property type="molecule type" value="Genomic_DNA"/>
</dbReference>
<organism evidence="6 7">
    <name type="scientific">Roseateles asaccharophilus</name>
    <dbReference type="NCBI Taxonomy" id="582607"/>
    <lineage>
        <taxon>Bacteria</taxon>
        <taxon>Pseudomonadati</taxon>
        <taxon>Pseudomonadota</taxon>
        <taxon>Betaproteobacteria</taxon>
        <taxon>Burkholderiales</taxon>
        <taxon>Sphaerotilaceae</taxon>
        <taxon>Roseateles</taxon>
    </lineage>
</organism>
<dbReference type="Proteomes" id="UP001180825">
    <property type="component" value="Unassembled WGS sequence"/>
</dbReference>
<evidence type="ECO:0000259" key="5">
    <source>
        <dbReference type="PROSITE" id="PS50110"/>
    </source>
</evidence>
<dbReference type="PANTHER" id="PTHR45566:SF1">
    <property type="entry name" value="HTH-TYPE TRANSCRIPTIONAL REGULATOR YHJB-RELATED"/>
    <property type="match status" value="1"/>
</dbReference>
<evidence type="ECO:0000313" key="6">
    <source>
        <dbReference type="EMBL" id="MDR7331370.1"/>
    </source>
</evidence>
<feature type="domain" description="HTH luxR-type" evidence="4">
    <location>
        <begin position="141"/>
        <end position="206"/>
    </location>
</feature>
<proteinExistence type="predicted"/>
<keyword evidence="7" id="KW-1185">Reference proteome</keyword>